<feature type="domain" description="CCD97-like C-terminal" evidence="2">
    <location>
        <begin position="119"/>
        <end position="328"/>
    </location>
</feature>
<dbReference type="AlphaFoldDB" id="A0A9P0AP75"/>
<accession>A0A9P0AP75</accession>
<dbReference type="Pfam" id="PF09747">
    <property type="entry name" value="CCD97-like_C"/>
    <property type="match status" value="1"/>
</dbReference>
<evidence type="ECO:0000259" key="2">
    <source>
        <dbReference type="Pfam" id="PF09747"/>
    </source>
</evidence>
<dbReference type="Proteomes" id="UP001152759">
    <property type="component" value="Chromosome 9"/>
</dbReference>
<feature type="region of interest" description="Disordered" evidence="1">
    <location>
        <begin position="324"/>
        <end position="378"/>
    </location>
</feature>
<evidence type="ECO:0000313" key="4">
    <source>
        <dbReference type="Proteomes" id="UP001152759"/>
    </source>
</evidence>
<dbReference type="EMBL" id="OU963870">
    <property type="protein sequence ID" value="CAH0395641.1"/>
    <property type="molecule type" value="Genomic_DNA"/>
</dbReference>
<keyword evidence="4" id="KW-1185">Reference proteome</keyword>
<sequence>MECEDPASGSSTVDTSRCSSLADQQKNIIDQVVSSEGVHFKSQQIGDPELQDTEKRKIVEDVLNRSHGLFLSKFGQHLCQEHLEFFSKPNEAEQYEVDFYLRQLRKNLKKKASKMCIKNRRFDALKKMVTEGTYFSEEEMRKRNPLLYEQLVGQYLSEEEKRMREEIDTSNITIVNLLMEQMDREDLEKLKKTQEEDEDCAEEEEDTSDEEEESANKTKPTPSSISKVTPAEKKILWGEMGGVKKEAPIGRANWIKSTCELGAKASSSNEISDEERSLLFDEFRNNMFENFLQGKDSDFDYSKVDCNPELDDIETMNQDAEDKYFDSETPETGSVRNMDVDSEEDEFEKFMSQVRSEERTNHITSGIKHLNSDLGDSL</sequence>
<dbReference type="PANTHER" id="PTHR31840:SF1">
    <property type="entry name" value="COILED-COIL DOMAIN-CONTAINING PROTEIN 97"/>
    <property type="match status" value="1"/>
</dbReference>
<feature type="compositionally biased region" description="Polar residues" evidence="1">
    <location>
        <begin position="217"/>
        <end position="227"/>
    </location>
</feature>
<name>A0A9P0AP75_BEMTA</name>
<gene>
    <name evidence="3" type="ORF">BEMITA_LOCUS13804</name>
</gene>
<organism evidence="3 4">
    <name type="scientific">Bemisia tabaci</name>
    <name type="common">Sweetpotato whitefly</name>
    <name type="synonym">Aleurodes tabaci</name>
    <dbReference type="NCBI Taxonomy" id="7038"/>
    <lineage>
        <taxon>Eukaryota</taxon>
        <taxon>Metazoa</taxon>
        <taxon>Ecdysozoa</taxon>
        <taxon>Arthropoda</taxon>
        <taxon>Hexapoda</taxon>
        <taxon>Insecta</taxon>
        <taxon>Pterygota</taxon>
        <taxon>Neoptera</taxon>
        <taxon>Paraneoptera</taxon>
        <taxon>Hemiptera</taxon>
        <taxon>Sternorrhyncha</taxon>
        <taxon>Aleyrodoidea</taxon>
        <taxon>Aleyrodidae</taxon>
        <taxon>Aleyrodinae</taxon>
        <taxon>Bemisia</taxon>
    </lineage>
</organism>
<proteinExistence type="predicted"/>
<dbReference type="InterPro" id="IPR018613">
    <property type="entry name" value="Ccdc97-like"/>
</dbReference>
<feature type="region of interest" description="Disordered" evidence="1">
    <location>
        <begin position="191"/>
        <end position="231"/>
    </location>
</feature>
<dbReference type="PANTHER" id="PTHR31840">
    <property type="entry name" value="COILED-COIL DOMAIN-CONTAINING PROTEIN 97"/>
    <property type="match status" value="1"/>
</dbReference>
<feature type="compositionally biased region" description="Acidic residues" evidence="1">
    <location>
        <begin position="195"/>
        <end position="213"/>
    </location>
</feature>
<dbReference type="KEGG" id="btab:109034801"/>
<dbReference type="InterPro" id="IPR040233">
    <property type="entry name" value="CCD97-like_C"/>
</dbReference>
<evidence type="ECO:0000313" key="3">
    <source>
        <dbReference type="EMBL" id="CAH0395641.1"/>
    </source>
</evidence>
<reference evidence="3" key="1">
    <citation type="submission" date="2021-12" db="EMBL/GenBank/DDBJ databases">
        <authorList>
            <person name="King R."/>
        </authorList>
    </citation>
    <scope>NUCLEOTIDE SEQUENCE</scope>
</reference>
<evidence type="ECO:0000256" key="1">
    <source>
        <dbReference type="SAM" id="MobiDB-lite"/>
    </source>
</evidence>
<protein>
    <recommendedName>
        <fullName evidence="2">CCD97-like C-terminal domain-containing protein</fullName>
    </recommendedName>
</protein>